<dbReference type="GO" id="GO:0016787">
    <property type="term" value="F:hydrolase activity"/>
    <property type="evidence" value="ECO:0007669"/>
    <property type="project" value="UniProtKB-KW"/>
</dbReference>
<proteinExistence type="predicted"/>
<evidence type="ECO:0000313" key="4">
    <source>
        <dbReference type="Proteomes" id="UP001597458"/>
    </source>
</evidence>
<evidence type="ECO:0000256" key="1">
    <source>
        <dbReference type="SAM" id="Phobius"/>
    </source>
</evidence>
<keyword evidence="1" id="KW-0472">Membrane</keyword>
<keyword evidence="4" id="KW-1185">Reference proteome</keyword>
<dbReference type="RefSeq" id="WP_181406437.1">
    <property type="nucleotide sequence ID" value="NZ_JBHUMR010000013.1"/>
</dbReference>
<feature type="transmembrane region" description="Helical" evidence="1">
    <location>
        <begin position="117"/>
        <end position="137"/>
    </location>
</feature>
<name>A0ABW5PS35_9BACI</name>
<dbReference type="EC" id="3.4.-.-" evidence="3"/>
<dbReference type="EMBL" id="JBHUMR010000013">
    <property type="protein sequence ID" value="MFD2617671.1"/>
    <property type="molecule type" value="Genomic_DNA"/>
</dbReference>
<feature type="domain" description="CAAX prenyl protease 2/Lysostaphin resistance protein A-like" evidence="2">
    <location>
        <begin position="96"/>
        <end position="178"/>
    </location>
</feature>
<feature type="transmembrane region" description="Helical" evidence="1">
    <location>
        <begin position="16"/>
        <end position="35"/>
    </location>
</feature>
<feature type="transmembrane region" description="Helical" evidence="1">
    <location>
        <begin position="144"/>
        <end position="160"/>
    </location>
</feature>
<protein>
    <submittedName>
        <fullName evidence="3">CPBP family intramembrane glutamic endopeptidase</fullName>
        <ecNumber evidence="3">3.4.-.-</ecNumber>
    </submittedName>
</protein>
<keyword evidence="3" id="KW-0378">Hydrolase</keyword>
<keyword evidence="1" id="KW-0812">Transmembrane</keyword>
<accession>A0ABW5PS35</accession>
<feature type="transmembrane region" description="Helical" evidence="1">
    <location>
        <begin position="55"/>
        <end position="73"/>
    </location>
</feature>
<organism evidence="3 4">
    <name type="scientific">Terrilactibacillus laevilacticus</name>
    <dbReference type="NCBI Taxonomy" id="1380157"/>
    <lineage>
        <taxon>Bacteria</taxon>
        <taxon>Bacillati</taxon>
        <taxon>Bacillota</taxon>
        <taxon>Bacilli</taxon>
        <taxon>Bacillales</taxon>
        <taxon>Bacillaceae</taxon>
        <taxon>Terrilactibacillus</taxon>
    </lineage>
</organism>
<dbReference type="InterPro" id="IPR003675">
    <property type="entry name" value="Rce1/LyrA-like_dom"/>
</dbReference>
<dbReference type="Proteomes" id="UP001597458">
    <property type="component" value="Unassembled WGS sequence"/>
</dbReference>
<dbReference type="Pfam" id="PF02517">
    <property type="entry name" value="Rce1-like"/>
    <property type="match status" value="1"/>
</dbReference>
<keyword evidence="1" id="KW-1133">Transmembrane helix</keyword>
<evidence type="ECO:0000313" key="3">
    <source>
        <dbReference type="EMBL" id="MFD2617671.1"/>
    </source>
</evidence>
<reference evidence="4" key="1">
    <citation type="journal article" date="2019" name="Int. J. Syst. Evol. Microbiol.">
        <title>The Global Catalogue of Microorganisms (GCM) 10K type strain sequencing project: providing services to taxonomists for standard genome sequencing and annotation.</title>
        <authorList>
            <consortium name="The Broad Institute Genomics Platform"/>
            <consortium name="The Broad Institute Genome Sequencing Center for Infectious Disease"/>
            <person name="Wu L."/>
            <person name="Ma J."/>
        </authorList>
    </citation>
    <scope>NUCLEOTIDE SEQUENCE [LARGE SCALE GENOMIC DNA]</scope>
    <source>
        <strain evidence="4">TISTR 2241</strain>
    </source>
</reference>
<gene>
    <name evidence="3" type="ORF">ACFSTF_10180</name>
</gene>
<evidence type="ECO:0000259" key="2">
    <source>
        <dbReference type="Pfam" id="PF02517"/>
    </source>
</evidence>
<comment type="caution">
    <text evidence="3">The sequence shown here is derived from an EMBL/GenBank/DDBJ whole genome shotgun (WGS) entry which is preliminary data.</text>
</comment>
<sequence length="194" mass="22589">MNRKQLNALSDREIKHALIQTQFILLLISAIWILVYKNNWTYWKKVLTIRGDDHLFTYGILPALVVVLLQIIIDKSVPRHWFDDDGINERMMQALSIPELFLFMGLVAFSEELLFRGLIQSTFGIWITTLCFVVIHVRYLKKPLVIVVLVLISLLLSWLFTKTNSLIIPMITHYVIDLLLGILLKQQFNQAALR</sequence>
<feature type="transmembrane region" description="Helical" evidence="1">
    <location>
        <begin position="166"/>
        <end position="184"/>
    </location>
</feature>